<name>A0A8T3DVG7_9TELE</name>
<keyword evidence="3" id="KW-1185">Reference proteome</keyword>
<reference evidence="2" key="1">
    <citation type="submission" date="2021-01" db="EMBL/GenBank/DDBJ databases">
        <authorList>
            <person name="Zahm M."/>
            <person name="Roques C."/>
            <person name="Cabau C."/>
            <person name="Klopp C."/>
            <person name="Donnadieu C."/>
            <person name="Jouanno E."/>
            <person name="Lampietro C."/>
            <person name="Louis A."/>
            <person name="Herpin A."/>
            <person name="Echchiki A."/>
            <person name="Berthelot C."/>
            <person name="Parey E."/>
            <person name="Roest-Crollius H."/>
            <person name="Braasch I."/>
            <person name="Postlethwait J."/>
            <person name="Bobe J."/>
            <person name="Montfort J."/>
            <person name="Bouchez O."/>
            <person name="Begum T."/>
            <person name="Mejri S."/>
            <person name="Adams A."/>
            <person name="Chen W.-J."/>
            <person name="Guiguen Y."/>
        </authorList>
    </citation>
    <scope>NUCLEOTIDE SEQUENCE</scope>
    <source>
        <tissue evidence="2">Blood</tissue>
    </source>
</reference>
<dbReference type="EMBL" id="JAERUA010000005">
    <property type="protein sequence ID" value="KAI1899387.1"/>
    <property type="molecule type" value="Genomic_DNA"/>
</dbReference>
<protein>
    <submittedName>
        <fullName evidence="2">Uncharacterized protein</fullName>
    </submittedName>
</protein>
<evidence type="ECO:0000313" key="3">
    <source>
        <dbReference type="Proteomes" id="UP000829720"/>
    </source>
</evidence>
<dbReference type="AlphaFoldDB" id="A0A8T3DVG7"/>
<proteinExistence type="predicted"/>
<organism evidence="2 3">
    <name type="scientific">Albula goreensis</name>
    <dbReference type="NCBI Taxonomy" id="1534307"/>
    <lineage>
        <taxon>Eukaryota</taxon>
        <taxon>Metazoa</taxon>
        <taxon>Chordata</taxon>
        <taxon>Craniata</taxon>
        <taxon>Vertebrata</taxon>
        <taxon>Euteleostomi</taxon>
        <taxon>Actinopterygii</taxon>
        <taxon>Neopterygii</taxon>
        <taxon>Teleostei</taxon>
        <taxon>Albuliformes</taxon>
        <taxon>Albulidae</taxon>
        <taxon>Albula</taxon>
    </lineage>
</organism>
<evidence type="ECO:0000313" key="2">
    <source>
        <dbReference type="EMBL" id="KAI1899387.1"/>
    </source>
</evidence>
<comment type="caution">
    <text evidence="2">The sequence shown here is derived from an EMBL/GenBank/DDBJ whole genome shotgun (WGS) entry which is preliminary data.</text>
</comment>
<evidence type="ECO:0000256" key="1">
    <source>
        <dbReference type="SAM" id="MobiDB-lite"/>
    </source>
</evidence>
<gene>
    <name evidence="2" type="ORF">AGOR_G00061250</name>
</gene>
<feature type="region of interest" description="Disordered" evidence="1">
    <location>
        <begin position="1"/>
        <end position="38"/>
    </location>
</feature>
<feature type="compositionally biased region" description="Gly residues" evidence="1">
    <location>
        <begin position="28"/>
        <end position="37"/>
    </location>
</feature>
<dbReference type="Proteomes" id="UP000829720">
    <property type="component" value="Unassembled WGS sequence"/>
</dbReference>
<sequence length="71" mass="7295">MSAGPAGKKGDSWISGVPGPRGPSGDKGQAGNGGVTGMGLYRGAMTFSPIVRGHQDCLGLQDPRDPRETWL</sequence>
<accession>A0A8T3DVG7</accession>